<feature type="chain" id="PRO_5003124439" evidence="2">
    <location>
        <begin position="18"/>
        <end position="240"/>
    </location>
</feature>
<dbReference type="InterPro" id="IPR036291">
    <property type="entry name" value="NAD(P)-bd_dom_sf"/>
</dbReference>
<dbReference type="SUPFAM" id="SSF51735">
    <property type="entry name" value="NAD(P)-binding Rossmann-fold domains"/>
    <property type="match status" value="1"/>
</dbReference>
<dbReference type="SUPFAM" id="SSF48403">
    <property type="entry name" value="Ankyrin repeat"/>
    <property type="match status" value="1"/>
</dbReference>
<proteinExistence type="predicted"/>
<keyword evidence="2" id="KW-0732">Signal</keyword>
<organism evidence="4">
    <name type="scientific">Volvox carteri f. nagariensis</name>
    <dbReference type="NCBI Taxonomy" id="3068"/>
    <lineage>
        <taxon>Eukaryota</taxon>
        <taxon>Viridiplantae</taxon>
        <taxon>Chlorophyta</taxon>
        <taxon>core chlorophytes</taxon>
        <taxon>Chlorophyceae</taxon>
        <taxon>CS clade</taxon>
        <taxon>Chlamydomonadales</taxon>
        <taxon>Volvocaceae</taxon>
        <taxon>Volvox</taxon>
    </lineage>
</organism>
<keyword evidence="4" id="KW-1185">Reference proteome</keyword>
<dbReference type="eggNOG" id="ENOG502S5US">
    <property type="taxonomic scope" value="Eukaryota"/>
</dbReference>
<dbReference type="GeneID" id="9622718"/>
<gene>
    <name evidence="3" type="ORF">VOLCADRAFT_107466</name>
</gene>
<dbReference type="Gene3D" id="1.25.40.20">
    <property type="entry name" value="Ankyrin repeat-containing domain"/>
    <property type="match status" value="1"/>
</dbReference>
<reference evidence="3 4" key="1">
    <citation type="journal article" date="2010" name="Science">
        <title>Genomic analysis of organismal complexity in the multicellular green alga Volvox carteri.</title>
        <authorList>
            <person name="Prochnik S.E."/>
            <person name="Umen J."/>
            <person name="Nedelcu A.M."/>
            <person name="Hallmann A."/>
            <person name="Miller S.M."/>
            <person name="Nishii I."/>
            <person name="Ferris P."/>
            <person name="Kuo A."/>
            <person name="Mitros T."/>
            <person name="Fritz-Laylin L.K."/>
            <person name="Hellsten U."/>
            <person name="Chapman J."/>
            <person name="Simakov O."/>
            <person name="Rensing S.A."/>
            <person name="Terry A."/>
            <person name="Pangilinan J."/>
            <person name="Kapitonov V."/>
            <person name="Jurka J."/>
            <person name="Salamov A."/>
            <person name="Shapiro H."/>
            <person name="Schmutz J."/>
            <person name="Grimwood J."/>
            <person name="Lindquist E."/>
            <person name="Lucas S."/>
            <person name="Grigoriev I.V."/>
            <person name="Schmitt R."/>
            <person name="Kirk D."/>
            <person name="Rokhsar D.S."/>
        </authorList>
    </citation>
    <scope>NUCLEOTIDE SEQUENCE [LARGE SCALE GENOMIC DNA]</scope>
    <source>
        <strain evidence="4">f. Nagariensis / Eve</strain>
    </source>
</reference>
<accession>D8UE61</accession>
<protein>
    <submittedName>
        <fullName evidence="3">Uncharacterized protein</fullName>
    </submittedName>
</protein>
<dbReference type="AlphaFoldDB" id="D8UE61"/>
<dbReference type="EMBL" id="GL378388">
    <property type="protein sequence ID" value="EFJ41951.1"/>
    <property type="molecule type" value="Genomic_DNA"/>
</dbReference>
<dbReference type="PROSITE" id="PS50088">
    <property type="entry name" value="ANK_REPEAT"/>
    <property type="match status" value="1"/>
</dbReference>
<dbReference type="KEGG" id="vcn:VOLCADRAFT_107466"/>
<dbReference type="InterPro" id="IPR036770">
    <property type="entry name" value="Ankyrin_rpt-contain_sf"/>
</dbReference>
<dbReference type="Proteomes" id="UP000001058">
    <property type="component" value="Unassembled WGS sequence"/>
</dbReference>
<evidence type="ECO:0000256" key="2">
    <source>
        <dbReference type="SAM" id="SignalP"/>
    </source>
</evidence>
<evidence type="ECO:0000313" key="4">
    <source>
        <dbReference type="Proteomes" id="UP000001058"/>
    </source>
</evidence>
<name>D8UE61_VOLCA</name>
<evidence type="ECO:0000313" key="3">
    <source>
        <dbReference type="EMBL" id="EFJ41951.1"/>
    </source>
</evidence>
<dbReference type="RefSeq" id="XP_002956988.1">
    <property type="nucleotide sequence ID" value="XM_002956942.1"/>
</dbReference>
<dbReference type="STRING" id="3068.D8UE61"/>
<sequence length="240" mass="25022">MWGTPLHTAACLGLVAAVEVLLCQGASRTTRDNAGCTVTEVALAAGQHSAYRILREALTCAELVMTLTLAMALGRCPQGNRPSFSEGAHSDAGIKAIASDLGADIKGKVLIDATNPLSPYPGLEVRWTGKSAGELLAEELPDTFVYKAFNTIGANLMAQGDGSSLNGQQLTMMFAGSSENKALVEEVISTTGFEPVYLGSIRYARNLELREVGPELPFSGHSQVASSCVAGGDGTDVKST</sequence>
<dbReference type="InParanoid" id="D8UE61"/>
<keyword evidence="1" id="KW-0040">ANK repeat</keyword>
<feature type="repeat" description="ANK" evidence="1">
    <location>
        <begin position="4"/>
        <end position="33"/>
    </location>
</feature>
<dbReference type="Gene3D" id="3.40.50.720">
    <property type="entry name" value="NAD(P)-binding Rossmann-like Domain"/>
    <property type="match status" value="1"/>
</dbReference>
<feature type="signal peptide" evidence="2">
    <location>
        <begin position="1"/>
        <end position="17"/>
    </location>
</feature>
<evidence type="ECO:0000256" key="1">
    <source>
        <dbReference type="PROSITE-ProRule" id="PRU00023"/>
    </source>
</evidence>
<dbReference type="OrthoDB" id="550646at2759"/>
<dbReference type="InterPro" id="IPR002110">
    <property type="entry name" value="Ankyrin_rpt"/>
</dbReference>